<dbReference type="PANTHER" id="PTHR35007">
    <property type="entry name" value="INTEGRAL MEMBRANE PROTEIN-RELATED"/>
    <property type="match status" value="1"/>
</dbReference>
<dbReference type="EMBL" id="AP011676">
    <property type="protein sequence ID" value="BAL54052.1"/>
    <property type="molecule type" value="Genomic_DNA"/>
</dbReference>
<evidence type="ECO:0000259" key="8">
    <source>
        <dbReference type="Pfam" id="PF00482"/>
    </source>
</evidence>
<comment type="subcellular location">
    <subcellularLocation>
        <location evidence="1">Cell membrane</location>
        <topology evidence="1">Multi-pass membrane protein</topology>
    </subcellularLocation>
</comment>
<keyword evidence="5 7" id="KW-0472">Membrane</keyword>
<gene>
    <name evidence="9" type="ORF">HGMM_F12C05C35</name>
</gene>
<evidence type="ECO:0000256" key="7">
    <source>
        <dbReference type="SAM" id="Phobius"/>
    </source>
</evidence>
<feature type="transmembrane region" description="Helical" evidence="7">
    <location>
        <begin position="94"/>
        <end position="113"/>
    </location>
</feature>
<keyword evidence="3 7" id="KW-0812">Transmembrane</keyword>
<evidence type="ECO:0000256" key="4">
    <source>
        <dbReference type="ARBA" id="ARBA00022989"/>
    </source>
</evidence>
<dbReference type="GO" id="GO:0005886">
    <property type="term" value="C:plasma membrane"/>
    <property type="evidence" value="ECO:0007669"/>
    <property type="project" value="UniProtKB-SubCell"/>
</dbReference>
<proteinExistence type="predicted"/>
<feature type="transmembrane region" description="Helical" evidence="7">
    <location>
        <begin position="6"/>
        <end position="32"/>
    </location>
</feature>
<feature type="transmembrane region" description="Helical" evidence="7">
    <location>
        <begin position="267"/>
        <end position="293"/>
    </location>
</feature>
<reference evidence="9" key="2">
    <citation type="journal article" date="2012" name="PLoS ONE">
        <title>A Deeply Branching Thermophilic Bacterium with an Ancient Acetyl-CoA Pathway Dominates a Subsurface Ecosystem.</title>
        <authorList>
            <person name="Takami H."/>
            <person name="Noguchi H."/>
            <person name="Takaki Y."/>
            <person name="Uchiyama I."/>
            <person name="Toyoda A."/>
            <person name="Nishi S."/>
            <person name="Chee G.-J."/>
            <person name="Arai W."/>
            <person name="Nunoura T."/>
            <person name="Itoh T."/>
            <person name="Hattori M."/>
            <person name="Takai K."/>
        </authorList>
    </citation>
    <scope>NUCLEOTIDE SEQUENCE</scope>
</reference>
<dbReference type="AlphaFoldDB" id="H5SD16"/>
<dbReference type="Pfam" id="PF00482">
    <property type="entry name" value="T2SSF"/>
    <property type="match status" value="1"/>
</dbReference>
<dbReference type="InterPro" id="IPR018076">
    <property type="entry name" value="T2SS_GspF_dom"/>
</dbReference>
<evidence type="ECO:0000256" key="5">
    <source>
        <dbReference type="ARBA" id="ARBA00023136"/>
    </source>
</evidence>
<keyword evidence="4 7" id="KW-1133">Transmembrane helix</keyword>
<name>H5SD16_9BACT</name>
<protein>
    <submittedName>
        <fullName evidence="9">Hypothetical conserved protein</fullName>
    </submittedName>
</protein>
<feature type="region of interest" description="Disordered" evidence="6">
    <location>
        <begin position="316"/>
        <end position="352"/>
    </location>
</feature>
<organism evidence="9">
    <name type="scientific">uncultured Planctomycetota bacterium</name>
    <dbReference type="NCBI Taxonomy" id="120965"/>
    <lineage>
        <taxon>Bacteria</taxon>
        <taxon>Pseudomonadati</taxon>
        <taxon>Planctomycetota</taxon>
        <taxon>environmental samples</taxon>
    </lineage>
</organism>
<accession>H5SD16</accession>
<evidence type="ECO:0000256" key="3">
    <source>
        <dbReference type="ARBA" id="ARBA00022692"/>
    </source>
</evidence>
<keyword evidence="2" id="KW-1003">Cell membrane</keyword>
<evidence type="ECO:0000256" key="6">
    <source>
        <dbReference type="SAM" id="MobiDB-lite"/>
    </source>
</evidence>
<evidence type="ECO:0000313" key="9">
    <source>
        <dbReference type="EMBL" id="BAL54052.1"/>
    </source>
</evidence>
<feature type="transmembrane region" description="Helical" evidence="7">
    <location>
        <begin position="119"/>
        <end position="142"/>
    </location>
</feature>
<sequence>MTVWSWIMPLVVFCLAAGITFALVQSIANWWAKRRRRSPHHSEAATPSSGELTLGPVAEALARGLPTPEATRSELQRDLWAAGYYQAHALTHYLALRTALTLLPIVGALILALLVQPEWIARVLVGGVILAALGFSLPRAFVVLRGRMRARAIERGLPHAVDMLTLCLTAGMNVPQALYRVSQELRGPYPVLADEFLLAAQQAELRNLSFAMQQFADRTQVAEVQNLAVVLGQAERLGTDIAGGLLEYAASMRTALRQQADGVANRASFWMLFPSVLCLFIPAVIILVGPAVLELREFRAFSVREDLRRMHEAFQQANPQTPVPSPLGPSISAVPPPPALPASEIPEGSPFQ</sequence>
<dbReference type="PANTHER" id="PTHR35007:SF2">
    <property type="entry name" value="PILUS ASSEMBLE PROTEIN"/>
    <property type="match status" value="1"/>
</dbReference>
<feature type="compositionally biased region" description="Low complexity" evidence="6">
    <location>
        <begin position="341"/>
        <end position="352"/>
    </location>
</feature>
<evidence type="ECO:0000256" key="1">
    <source>
        <dbReference type="ARBA" id="ARBA00004651"/>
    </source>
</evidence>
<feature type="domain" description="Type II secretion system protein GspF" evidence="8">
    <location>
        <begin position="161"/>
        <end position="288"/>
    </location>
</feature>
<reference evidence="9" key="1">
    <citation type="journal article" date="2005" name="Environ. Microbiol.">
        <title>Genetic and functional properties of uncultivated thermophilic crenarchaeotes from a subsurface gold mine as revealed by analysis of genome fragments.</title>
        <authorList>
            <person name="Nunoura T."/>
            <person name="Hirayama H."/>
            <person name="Takami H."/>
            <person name="Oida H."/>
            <person name="Nishi S."/>
            <person name="Shimamura S."/>
            <person name="Suzuki Y."/>
            <person name="Inagaki F."/>
            <person name="Takai K."/>
            <person name="Nealson K.H."/>
            <person name="Horikoshi K."/>
        </authorList>
    </citation>
    <scope>NUCLEOTIDE SEQUENCE</scope>
</reference>
<evidence type="ECO:0000256" key="2">
    <source>
        <dbReference type="ARBA" id="ARBA00022475"/>
    </source>
</evidence>